<evidence type="ECO:0000313" key="3">
    <source>
        <dbReference type="RefSeq" id="XP_028146718.1"/>
    </source>
</evidence>
<gene>
    <name evidence="1 2 3" type="primary">LOC114340200</name>
</gene>
<dbReference type="PANTHER" id="PTHR31511:SF12">
    <property type="entry name" value="RHO TERMINATION FACTOR N-TERMINAL DOMAIN-CONTAINING PROTEIN"/>
    <property type="match status" value="1"/>
</dbReference>
<organism evidence="3">
    <name type="scientific">Diabrotica virgifera virgifera</name>
    <name type="common">western corn rootworm</name>
    <dbReference type="NCBI Taxonomy" id="50390"/>
    <lineage>
        <taxon>Eukaryota</taxon>
        <taxon>Metazoa</taxon>
        <taxon>Ecdysozoa</taxon>
        <taxon>Arthropoda</taxon>
        <taxon>Hexapoda</taxon>
        <taxon>Insecta</taxon>
        <taxon>Pterygota</taxon>
        <taxon>Neoptera</taxon>
        <taxon>Endopterygota</taxon>
        <taxon>Coleoptera</taxon>
        <taxon>Polyphaga</taxon>
        <taxon>Cucujiformia</taxon>
        <taxon>Chrysomeloidea</taxon>
        <taxon>Chrysomelidae</taxon>
        <taxon>Galerucinae</taxon>
        <taxon>Diabroticina</taxon>
        <taxon>Diabroticites</taxon>
        <taxon>Diabrotica</taxon>
    </lineage>
</organism>
<dbReference type="InterPro" id="IPR043502">
    <property type="entry name" value="DNA/RNA_pol_sf"/>
</dbReference>
<dbReference type="SUPFAM" id="SSF56672">
    <property type="entry name" value="DNA/RNA polymerases"/>
    <property type="match status" value="1"/>
</dbReference>
<evidence type="ECO:0000313" key="1">
    <source>
        <dbReference type="RefSeq" id="XP_028146716.1"/>
    </source>
</evidence>
<protein>
    <submittedName>
        <fullName evidence="1">Uncharacterized protein LOC114340200 isoform X1</fullName>
    </submittedName>
    <submittedName>
        <fullName evidence="2">Uncharacterized protein LOC114340200 isoform X2</fullName>
    </submittedName>
    <submittedName>
        <fullName evidence="3">Uncharacterized protein LOC114340200 isoform X3</fullName>
    </submittedName>
</protein>
<dbReference type="PANTHER" id="PTHR31511">
    <property type="entry name" value="PROTEIN CBG23764"/>
    <property type="match status" value="1"/>
</dbReference>
<dbReference type="RefSeq" id="XP_028146717.1">
    <property type="nucleotide sequence ID" value="XM_028290916.1"/>
</dbReference>
<accession>A0A6P7GNF2</accession>
<name>A0A6P7GNF2_DIAVI</name>
<reference evidence="1 2" key="1">
    <citation type="submission" date="2025-04" db="UniProtKB">
        <authorList>
            <consortium name="RefSeq"/>
        </authorList>
    </citation>
    <scope>IDENTIFICATION</scope>
    <source>
        <tissue evidence="1 2">Whole insect</tissue>
    </source>
</reference>
<dbReference type="RefSeq" id="XP_028146718.1">
    <property type="nucleotide sequence ID" value="XM_028290917.1"/>
</dbReference>
<proteinExistence type="predicted"/>
<sequence>MLLYTKCELELLRDVDMVLFIEKGIRGGISQCCSRYSEANNKYMTNYDPNKPDKYLFYVDVNNLYGWAMSQPLPISNFKWVDTNIDVTGISDDSLFGYICEVDIEYPQYLHDLHKDFPFCSEHQIPPGSKLPKLMTTLSDKKNYIIHYRALKQAIAYGLVVTKIHRVLEFKQSVWLKPYIDLNTELRTKAKTKFEQNHFKLKVNSIYGKTMENIRKHRIVKLTRQWEGRYGAKNLIACPKFHSRTIFDTDLMAIEMKKTEILFNKPLYIGMSILDISKTCMYEFYYNYMLPKLGMNCKIMYTDNLYKEIVCTDIHRFDTSSYAPNNRYNIPLCNKKIPGLMKDETSGTIITHFVDLRSKMYSYKCEDNTVEPR</sequence>
<evidence type="ECO:0000313" key="2">
    <source>
        <dbReference type="RefSeq" id="XP_028146717.1"/>
    </source>
</evidence>
<dbReference type="AlphaFoldDB" id="A0A6P7GNF2"/>
<dbReference type="RefSeq" id="XP_028146716.1">
    <property type="nucleotide sequence ID" value="XM_028290915.1"/>
</dbReference>
<dbReference type="GO" id="GO:0071897">
    <property type="term" value="P:DNA biosynthetic process"/>
    <property type="evidence" value="ECO:0007669"/>
    <property type="project" value="UniProtKB-ARBA"/>
</dbReference>